<dbReference type="Gene3D" id="3.40.50.80">
    <property type="entry name" value="Nucleotide-binding domain of ferredoxin-NADP reductase (FNR) module"/>
    <property type="match status" value="1"/>
</dbReference>
<proteinExistence type="predicted"/>
<protein>
    <recommendedName>
        <fullName evidence="1">FAD-binding FR-type domain-containing protein</fullName>
    </recommendedName>
</protein>
<dbReference type="EMBL" id="BSYO01000033">
    <property type="protein sequence ID" value="GMH27475.1"/>
    <property type="molecule type" value="Genomic_DNA"/>
</dbReference>
<dbReference type="InterPro" id="IPR039261">
    <property type="entry name" value="FNR_nucleotide-bd"/>
</dbReference>
<dbReference type="AlphaFoldDB" id="A0AAD3TDD0"/>
<keyword evidence="3" id="KW-1185">Reference proteome</keyword>
<dbReference type="Gene3D" id="2.40.30.10">
    <property type="entry name" value="Translation factors"/>
    <property type="match status" value="1"/>
</dbReference>
<dbReference type="PRINTS" id="PR00410">
    <property type="entry name" value="PHEHYDRXLASE"/>
</dbReference>
<dbReference type="CDD" id="cd00322">
    <property type="entry name" value="FNR_like"/>
    <property type="match status" value="1"/>
</dbReference>
<evidence type="ECO:0000259" key="1">
    <source>
        <dbReference type="PROSITE" id="PS51384"/>
    </source>
</evidence>
<dbReference type="InterPro" id="IPR017927">
    <property type="entry name" value="FAD-bd_FR_type"/>
</dbReference>
<dbReference type="InterPro" id="IPR017938">
    <property type="entry name" value="Riboflavin_synthase-like_b-brl"/>
</dbReference>
<dbReference type="PANTHER" id="PTHR47215">
    <property type="match status" value="1"/>
</dbReference>
<evidence type="ECO:0000313" key="3">
    <source>
        <dbReference type="Proteomes" id="UP001279734"/>
    </source>
</evidence>
<organism evidence="2 3">
    <name type="scientific">Nepenthes gracilis</name>
    <name type="common">Slender pitcher plant</name>
    <dbReference type="NCBI Taxonomy" id="150966"/>
    <lineage>
        <taxon>Eukaryota</taxon>
        <taxon>Viridiplantae</taxon>
        <taxon>Streptophyta</taxon>
        <taxon>Embryophyta</taxon>
        <taxon>Tracheophyta</taxon>
        <taxon>Spermatophyta</taxon>
        <taxon>Magnoliopsida</taxon>
        <taxon>eudicotyledons</taxon>
        <taxon>Gunneridae</taxon>
        <taxon>Pentapetalae</taxon>
        <taxon>Caryophyllales</taxon>
        <taxon>Nepenthaceae</taxon>
        <taxon>Nepenthes</taxon>
    </lineage>
</organism>
<dbReference type="SUPFAM" id="SSF63380">
    <property type="entry name" value="Riboflavin synthase domain-like"/>
    <property type="match status" value="1"/>
</dbReference>
<dbReference type="Proteomes" id="UP001279734">
    <property type="component" value="Unassembled WGS sequence"/>
</dbReference>
<name>A0AAD3TDD0_NEPGR</name>
<dbReference type="PROSITE" id="PS51384">
    <property type="entry name" value="FAD_FR"/>
    <property type="match status" value="1"/>
</dbReference>
<gene>
    <name evidence="2" type="ORF">Nepgr_029318</name>
</gene>
<reference evidence="2" key="1">
    <citation type="submission" date="2023-05" db="EMBL/GenBank/DDBJ databases">
        <title>Nepenthes gracilis genome sequencing.</title>
        <authorList>
            <person name="Fukushima K."/>
        </authorList>
    </citation>
    <scope>NUCLEOTIDE SEQUENCE</scope>
    <source>
        <strain evidence="2">SING2019-196</strain>
    </source>
</reference>
<comment type="caution">
    <text evidence="2">The sequence shown here is derived from an EMBL/GenBank/DDBJ whole genome shotgun (WGS) entry which is preliminary data.</text>
</comment>
<dbReference type="PANTHER" id="PTHR47215:SF1">
    <property type="entry name" value="F9L1.8 PROTEIN"/>
    <property type="match status" value="1"/>
</dbReference>
<dbReference type="GO" id="GO:0016491">
    <property type="term" value="F:oxidoreductase activity"/>
    <property type="evidence" value="ECO:0007669"/>
    <property type="project" value="InterPro"/>
</dbReference>
<feature type="domain" description="FAD-binding FR-type" evidence="1">
    <location>
        <begin position="66"/>
        <end position="172"/>
    </location>
</feature>
<accession>A0AAD3TDD0</accession>
<sequence length="305" mass="33807">MSIFVSPPSFSLSPQRHLHAHHTVRLRSAPMSILRRLTFPLHRRQQGPRNRRLLSVVAAALRQDITVWTQAPISLIEPAAESLFHVTIDVSDAPDVALSHKRAGQYLQLRFPDVEKPSFLAISSTPSHAAARGEFEFLVKSVPGSTAEMLCNLRKDDIVELSYAMGNGFDVDRISPPEEFSTVLIFATGSGISPIRSLIESGFSANDRSDVRLYFGARNLQRMAYQDRFKDWESSGVKIFPVLSQPDKPWTGETGYVQAAFARAKRILNPKSTGAVLCGQKQMAEEVTSILVADGVSSDRILKNF</sequence>
<dbReference type="Pfam" id="PF00175">
    <property type="entry name" value="NAD_binding_1"/>
    <property type="match status" value="1"/>
</dbReference>
<dbReference type="SUPFAM" id="SSF52343">
    <property type="entry name" value="Ferredoxin reductase-like, C-terminal NADP-linked domain"/>
    <property type="match status" value="1"/>
</dbReference>
<dbReference type="InterPro" id="IPR001433">
    <property type="entry name" value="OxRdtase_FAD/NAD-bd"/>
</dbReference>
<evidence type="ECO:0000313" key="2">
    <source>
        <dbReference type="EMBL" id="GMH27475.1"/>
    </source>
</evidence>